<feature type="transmembrane region" description="Helical" evidence="1">
    <location>
        <begin position="7"/>
        <end position="31"/>
    </location>
</feature>
<dbReference type="OrthoDB" id="961798at2"/>
<organism evidence="2 3">
    <name type="scientific">Runella rosea</name>
    <dbReference type="NCBI Taxonomy" id="2259595"/>
    <lineage>
        <taxon>Bacteria</taxon>
        <taxon>Pseudomonadati</taxon>
        <taxon>Bacteroidota</taxon>
        <taxon>Cytophagia</taxon>
        <taxon>Cytophagales</taxon>
        <taxon>Spirosomataceae</taxon>
        <taxon>Runella</taxon>
    </lineage>
</organism>
<feature type="transmembrane region" description="Helical" evidence="1">
    <location>
        <begin position="207"/>
        <end position="240"/>
    </location>
</feature>
<proteinExistence type="predicted"/>
<keyword evidence="1" id="KW-0812">Transmembrane</keyword>
<feature type="transmembrane region" description="Helical" evidence="1">
    <location>
        <begin position="181"/>
        <end position="201"/>
    </location>
</feature>
<evidence type="ECO:0000313" key="3">
    <source>
        <dbReference type="Proteomes" id="UP000251993"/>
    </source>
</evidence>
<dbReference type="RefSeq" id="WP_114065206.1">
    <property type="nucleotide sequence ID" value="NZ_CP030850.1"/>
</dbReference>
<keyword evidence="3" id="KW-1185">Reference proteome</keyword>
<evidence type="ECO:0008006" key="4">
    <source>
        <dbReference type="Google" id="ProtNLM"/>
    </source>
</evidence>
<dbReference type="KEGG" id="run:DR864_01085"/>
<gene>
    <name evidence="2" type="ORF">DR864_01085</name>
</gene>
<keyword evidence="1" id="KW-0472">Membrane</keyword>
<feature type="transmembrane region" description="Helical" evidence="1">
    <location>
        <begin position="408"/>
        <end position="440"/>
    </location>
</feature>
<feature type="transmembrane region" description="Helical" evidence="1">
    <location>
        <begin position="51"/>
        <end position="77"/>
    </location>
</feature>
<protein>
    <recommendedName>
        <fullName evidence="4">Oligosaccharide repeat unit polymerase</fullName>
    </recommendedName>
</protein>
<feature type="transmembrane region" description="Helical" evidence="1">
    <location>
        <begin position="89"/>
        <end position="107"/>
    </location>
</feature>
<dbReference type="NCBIfam" id="TIGR04370">
    <property type="entry name" value="glyco_rpt_poly"/>
    <property type="match status" value="1"/>
</dbReference>
<reference evidence="2 3" key="1">
    <citation type="submission" date="2018-07" db="EMBL/GenBank/DDBJ databases">
        <title>Genome sequencing of Runella.</title>
        <authorList>
            <person name="Baek M.-G."/>
            <person name="Yi H."/>
        </authorList>
    </citation>
    <scope>NUCLEOTIDE SEQUENCE [LARGE SCALE GENOMIC DNA]</scope>
    <source>
        <strain evidence="2 3">HYN0085</strain>
    </source>
</reference>
<dbReference type="AlphaFoldDB" id="A0A344TCP8"/>
<dbReference type="EMBL" id="CP030850">
    <property type="protein sequence ID" value="AXE16419.1"/>
    <property type="molecule type" value="Genomic_DNA"/>
</dbReference>
<evidence type="ECO:0000313" key="2">
    <source>
        <dbReference type="EMBL" id="AXE16419.1"/>
    </source>
</evidence>
<evidence type="ECO:0000256" key="1">
    <source>
        <dbReference type="SAM" id="Phobius"/>
    </source>
</evidence>
<feature type="transmembrane region" description="Helical" evidence="1">
    <location>
        <begin position="252"/>
        <end position="269"/>
    </location>
</feature>
<feature type="transmembrane region" description="Helical" evidence="1">
    <location>
        <begin position="365"/>
        <end position="387"/>
    </location>
</feature>
<feature type="transmembrane region" description="Helical" evidence="1">
    <location>
        <begin position="139"/>
        <end position="160"/>
    </location>
</feature>
<accession>A0A344TCP8</accession>
<dbReference type="Proteomes" id="UP000251993">
    <property type="component" value="Chromosome"/>
</dbReference>
<name>A0A344TCP8_9BACT</name>
<sequence>MNSRVELFLGAIDANIVNLFISFLVFLQFLYSWYYKCYKQGFKIDYWHFYIFYNYIFVIFFMYPFAASYLNGIAMGGRMDMIKEKVDDAFLITLTGYISIILANYLFSLNVFSTFNRTIIKINNWGGQLLFETMSNKKYIYLCISFLLFFTVLGLVYSFSRFGFSFKIRNDYLAIPEIRPIFNFWTSFYNVFIPILIIIYIQKKAKMTLLVVILLSIFATFTGNRSTVFFTALNGIIFYLIHLRHKLKLRKLSLWAFGLANSVFLLGLLRDGGREYEIENLGFFTYSFLYGNNFSDLRDFAYILSFWDENLLYGKSYLAAFISFIPRYISDFRNTYAISAYTNNFLGYEDGTHGGIRGGPFFESYLNFGIIGVVVIGFLWGSALSIVSKQIKTELVKSTPNFMKSYSYSFLFISANAIILTANFWQYYVFIGFIILGSFLKKI</sequence>
<keyword evidence="1" id="KW-1133">Transmembrane helix</keyword>